<dbReference type="InterPro" id="IPR045147">
    <property type="entry name" value="ARI3A/B/C"/>
</dbReference>
<gene>
    <name evidence="8" type="ORF">ODALV1_LOCUS9434</name>
</gene>
<dbReference type="SUPFAM" id="SSF46774">
    <property type="entry name" value="ARID-like"/>
    <property type="match status" value="1"/>
</dbReference>
<feature type="compositionally biased region" description="Polar residues" evidence="5">
    <location>
        <begin position="377"/>
        <end position="391"/>
    </location>
</feature>
<keyword evidence="1" id="KW-0805">Transcription regulation</keyword>
<dbReference type="InterPro" id="IPR001606">
    <property type="entry name" value="ARID_dom"/>
</dbReference>
<dbReference type="SMART" id="SM01014">
    <property type="entry name" value="ARID"/>
    <property type="match status" value="1"/>
</dbReference>
<proteinExistence type="predicted"/>
<feature type="compositionally biased region" description="Basic and acidic residues" evidence="5">
    <location>
        <begin position="393"/>
        <end position="416"/>
    </location>
</feature>
<sequence length="484" mass="53759">MDTHESDNEGSVVSAQENDMSEEEDDDSRMSNGSRNEQPIKPSSIDPDVLARLKQHGLPAFSQEDLGPLQYFLPPHMVASHLAAAAAVANNNKEKDIHKIPFSESPQDRSPIHRYQGDETLGDKQALPSDSSTSSTSSQQTWSFEEQFKQLYELSDDVKRKEFLDDLFSFMQRRGTPINRLPIMAKQVLDLYELYNLVIARGGLVDVINKKLWQEIIKGLRLPSSITSAAFTLRTQYMKYLYPYECETRRLSTPAELQAAIDGNRREGRRASYSPYGPEMISPLSLVGGRPQVNGNGTPNPMHPASPNSSPPNQASNQNARDMAALELSRLTIWNHLYGAAVGLTEPGKAPPQQEALNLEVPTRSSEGAHTPKVPLQLNNTVPTSPRSSIYTPEKEISKRLDRDRHERNDHHDRNHNNHSAPPPPKRIALDEPETPVSRGIPAMPGAHIKINSRGDGLVVSMEINGIMYQGVLFAQNAATTRVS</sequence>
<dbReference type="Proteomes" id="UP001642540">
    <property type="component" value="Unassembled WGS sequence"/>
</dbReference>
<feature type="domain" description="REKLES" evidence="7">
    <location>
        <begin position="369"/>
        <end position="480"/>
    </location>
</feature>
<feature type="region of interest" description="Disordered" evidence="5">
    <location>
        <begin position="121"/>
        <end position="141"/>
    </location>
</feature>
<organism evidence="8 9">
    <name type="scientific">Orchesella dallaii</name>
    <dbReference type="NCBI Taxonomy" id="48710"/>
    <lineage>
        <taxon>Eukaryota</taxon>
        <taxon>Metazoa</taxon>
        <taxon>Ecdysozoa</taxon>
        <taxon>Arthropoda</taxon>
        <taxon>Hexapoda</taxon>
        <taxon>Collembola</taxon>
        <taxon>Entomobryomorpha</taxon>
        <taxon>Entomobryoidea</taxon>
        <taxon>Orchesellidae</taxon>
        <taxon>Orchesellinae</taxon>
        <taxon>Orchesella</taxon>
    </lineage>
</organism>
<feature type="domain" description="ARID" evidence="6">
    <location>
        <begin position="157"/>
        <end position="249"/>
    </location>
</feature>
<dbReference type="Pfam" id="PF01388">
    <property type="entry name" value="ARID"/>
    <property type="match status" value="1"/>
</dbReference>
<feature type="compositionally biased region" description="Low complexity" evidence="5">
    <location>
        <begin position="305"/>
        <end position="320"/>
    </location>
</feature>
<feature type="region of interest" description="Disordered" evidence="5">
    <location>
        <begin position="284"/>
        <end position="320"/>
    </location>
</feature>
<feature type="region of interest" description="Disordered" evidence="5">
    <location>
        <begin position="361"/>
        <end position="433"/>
    </location>
</feature>
<keyword evidence="9" id="KW-1185">Reference proteome</keyword>
<evidence type="ECO:0000256" key="1">
    <source>
        <dbReference type="ARBA" id="ARBA00023015"/>
    </source>
</evidence>
<dbReference type="PROSITE" id="PS51486">
    <property type="entry name" value="REKLES"/>
    <property type="match status" value="1"/>
</dbReference>
<evidence type="ECO:0000313" key="8">
    <source>
        <dbReference type="EMBL" id="CAL8096728.1"/>
    </source>
</evidence>
<keyword evidence="2" id="KW-0238">DNA-binding</keyword>
<reference evidence="8 9" key="1">
    <citation type="submission" date="2024-08" db="EMBL/GenBank/DDBJ databases">
        <authorList>
            <person name="Cucini C."/>
            <person name="Frati F."/>
        </authorList>
    </citation>
    <scope>NUCLEOTIDE SEQUENCE [LARGE SCALE GENOMIC DNA]</scope>
</reference>
<dbReference type="EMBL" id="CAXLJM020000028">
    <property type="protein sequence ID" value="CAL8096728.1"/>
    <property type="molecule type" value="Genomic_DNA"/>
</dbReference>
<evidence type="ECO:0000256" key="5">
    <source>
        <dbReference type="SAM" id="MobiDB-lite"/>
    </source>
</evidence>
<evidence type="ECO:0000256" key="3">
    <source>
        <dbReference type="ARBA" id="ARBA00023163"/>
    </source>
</evidence>
<dbReference type="SMART" id="SM00501">
    <property type="entry name" value="BRIGHT"/>
    <property type="match status" value="1"/>
</dbReference>
<evidence type="ECO:0000259" key="6">
    <source>
        <dbReference type="PROSITE" id="PS51011"/>
    </source>
</evidence>
<comment type="caution">
    <text evidence="8">The sequence shown here is derived from an EMBL/GenBank/DDBJ whole genome shotgun (WGS) entry which is preliminary data.</text>
</comment>
<evidence type="ECO:0000256" key="4">
    <source>
        <dbReference type="ARBA" id="ARBA00023242"/>
    </source>
</evidence>
<evidence type="ECO:0000259" key="7">
    <source>
        <dbReference type="PROSITE" id="PS51486"/>
    </source>
</evidence>
<feature type="compositionally biased region" description="Low complexity" evidence="5">
    <location>
        <begin position="129"/>
        <end position="141"/>
    </location>
</feature>
<evidence type="ECO:0000313" key="9">
    <source>
        <dbReference type="Proteomes" id="UP001642540"/>
    </source>
</evidence>
<dbReference type="InterPro" id="IPR036431">
    <property type="entry name" value="ARID_dom_sf"/>
</dbReference>
<dbReference type="InterPro" id="IPR023334">
    <property type="entry name" value="REKLES_domain"/>
</dbReference>
<keyword evidence="4" id="KW-0539">Nucleus</keyword>
<name>A0ABP1QC07_9HEXA</name>
<accession>A0ABP1QC07</accession>
<evidence type="ECO:0000256" key="2">
    <source>
        <dbReference type="ARBA" id="ARBA00023125"/>
    </source>
</evidence>
<protein>
    <recommendedName>
        <fullName evidence="10">Protein dead ringer</fullName>
    </recommendedName>
</protein>
<dbReference type="CDD" id="cd16881">
    <property type="entry name" value="ARID_Dri-like"/>
    <property type="match status" value="1"/>
</dbReference>
<dbReference type="PANTHER" id="PTHR15348:SF0">
    <property type="entry name" value="PROTEIN DEAD RINGER"/>
    <property type="match status" value="1"/>
</dbReference>
<evidence type="ECO:0008006" key="10">
    <source>
        <dbReference type="Google" id="ProtNLM"/>
    </source>
</evidence>
<keyword evidence="3" id="KW-0804">Transcription</keyword>
<dbReference type="PANTHER" id="PTHR15348">
    <property type="entry name" value="AT-RICH INTERACTIVE DOMAIN-CONTAINING PROTEIN ARID DOMAIN- CONTAINING PROTEIN DEAD RINGER PROTEIN B-CELL REGULATOR OF IGH TRANSCRIPTION BRIGHT"/>
    <property type="match status" value="1"/>
</dbReference>
<dbReference type="PROSITE" id="PS51011">
    <property type="entry name" value="ARID"/>
    <property type="match status" value="1"/>
</dbReference>
<feature type="region of interest" description="Disordered" evidence="5">
    <location>
        <begin position="1"/>
        <end position="46"/>
    </location>
</feature>
<dbReference type="Gene3D" id="1.10.150.60">
    <property type="entry name" value="ARID DNA-binding domain"/>
    <property type="match status" value="1"/>
</dbReference>